<gene>
    <name evidence="3" type="ORF">AB2L27_04180</name>
</gene>
<proteinExistence type="predicted"/>
<evidence type="ECO:0000256" key="1">
    <source>
        <dbReference type="SAM" id="MobiDB-lite"/>
    </source>
</evidence>
<comment type="caution">
    <text evidence="3">The sequence shown here is derived from an EMBL/GenBank/DDBJ whole genome shotgun (WGS) entry which is preliminary data.</text>
</comment>
<feature type="region of interest" description="Disordered" evidence="1">
    <location>
        <begin position="1"/>
        <end position="30"/>
    </location>
</feature>
<keyword evidence="2" id="KW-0812">Transmembrane</keyword>
<dbReference type="RefSeq" id="WP_370440216.1">
    <property type="nucleotide sequence ID" value="NZ_JBGFTU010000004.1"/>
</dbReference>
<accession>A0ABV4GXD1</accession>
<evidence type="ECO:0008006" key="5">
    <source>
        <dbReference type="Google" id="ProtNLM"/>
    </source>
</evidence>
<feature type="region of interest" description="Disordered" evidence="1">
    <location>
        <begin position="116"/>
        <end position="138"/>
    </location>
</feature>
<keyword evidence="2" id="KW-1133">Transmembrane helix</keyword>
<dbReference type="EMBL" id="JBGFTU010000004">
    <property type="protein sequence ID" value="MEZ0163962.1"/>
    <property type="molecule type" value="Genomic_DNA"/>
</dbReference>
<feature type="compositionally biased region" description="Pro residues" evidence="1">
    <location>
        <begin position="120"/>
        <end position="133"/>
    </location>
</feature>
<name>A0ABV4GXD1_9ACTN</name>
<keyword evidence="4" id="KW-1185">Reference proteome</keyword>
<protein>
    <recommendedName>
        <fullName evidence="5">DUF4129 domain-containing protein</fullName>
    </recommendedName>
</protein>
<evidence type="ECO:0000256" key="2">
    <source>
        <dbReference type="SAM" id="Phobius"/>
    </source>
</evidence>
<dbReference type="Proteomes" id="UP001565927">
    <property type="component" value="Unassembled WGS sequence"/>
</dbReference>
<evidence type="ECO:0000313" key="4">
    <source>
        <dbReference type="Proteomes" id="UP001565927"/>
    </source>
</evidence>
<keyword evidence="2" id="KW-0472">Membrane</keyword>
<feature type="transmembrane region" description="Helical" evidence="2">
    <location>
        <begin position="61"/>
        <end position="89"/>
    </location>
</feature>
<evidence type="ECO:0000313" key="3">
    <source>
        <dbReference type="EMBL" id="MEZ0163962.1"/>
    </source>
</evidence>
<reference evidence="3 4" key="1">
    <citation type="submission" date="2024-07" db="EMBL/GenBank/DDBJ databases">
        <authorList>
            <person name="Thanompreechachai J."/>
            <person name="Duangmal K."/>
        </authorList>
    </citation>
    <scope>NUCLEOTIDE SEQUENCE [LARGE SCALE GENOMIC DNA]</scope>
    <source>
        <strain evidence="3 4">LSe6-4</strain>
    </source>
</reference>
<sequence>MGVELSGPGSSGDRAPRSSPPDRPVVGQIGPDELEPRLGADLPVLGFVPDPVFQLVRYVGLGVWIVLYTVAWPAGFLAMWAWIALNVAYENEARRRRRLRRHYRRALRARQIVLRSPGVGPAPPPAGSPPTPPQGTAAGALAATVARADASGRLTTSERALVHEVADLLGPLLHRVGERGADPQVRHDLQTLAGEHLPRTVGDFLSLPEDVAREHRTGAGTTPADELRHQLHLLVEGCRRLREAVLAADVDRQRQQSRFLEAKFRGSDLDLP</sequence>
<feature type="compositionally biased region" description="Low complexity" evidence="1">
    <location>
        <begin position="1"/>
        <end position="13"/>
    </location>
</feature>
<organism evidence="3 4">
    <name type="scientific">Kineococcus halophytocola</name>
    <dbReference type="NCBI Taxonomy" id="3234027"/>
    <lineage>
        <taxon>Bacteria</taxon>
        <taxon>Bacillati</taxon>
        <taxon>Actinomycetota</taxon>
        <taxon>Actinomycetes</taxon>
        <taxon>Kineosporiales</taxon>
        <taxon>Kineosporiaceae</taxon>
        <taxon>Kineococcus</taxon>
    </lineage>
</organism>